<feature type="transmembrane region" description="Helical" evidence="1">
    <location>
        <begin position="76"/>
        <end position="94"/>
    </location>
</feature>
<feature type="transmembrane region" description="Helical" evidence="1">
    <location>
        <begin position="137"/>
        <end position="159"/>
    </location>
</feature>
<dbReference type="NCBIfam" id="TIGR00254">
    <property type="entry name" value="GGDEF"/>
    <property type="match status" value="1"/>
</dbReference>
<evidence type="ECO:0000313" key="4">
    <source>
        <dbReference type="Proteomes" id="UP000639396"/>
    </source>
</evidence>
<dbReference type="PANTHER" id="PTHR45138">
    <property type="entry name" value="REGULATORY COMPONENTS OF SENSORY TRANSDUCTION SYSTEM"/>
    <property type="match status" value="1"/>
</dbReference>
<dbReference type="PANTHER" id="PTHR45138:SF9">
    <property type="entry name" value="DIGUANYLATE CYCLASE DGCM-RELATED"/>
    <property type="match status" value="1"/>
</dbReference>
<dbReference type="Pfam" id="PF00990">
    <property type="entry name" value="GGDEF"/>
    <property type="match status" value="1"/>
</dbReference>
<protein>
    <submittedName>
        <fullName evidence="3">GGDEF domain-containing protein</fullName>
    </submittedName>
</protein>
<dbReference type="PROSITE" id="PS50887">
    <property type="entry name" value="GGDEF"/>
    <property type="match status" value="1"/>
</dbReference>
<dbReference type="EMBL" id="JACXJA010000042">
    <property type="protein sequence ID" value="MBD2865423.1"/>
    <property type="molecule type" value="Genomic_DNA"/>
</dbReference>
<feature type="transmembrane region" description="Helical" evidence="1">
    <location>
        <begin position="42"/>
        <end position="64"/>
    </location>
</feature>
<dbReference type="AlphaFoldDB" id="A0A927CCA7"/>
<keyword evidence="1" id="KW-0472">Membrane</keyword>
<accession>A0A927CCA7</accession>
<dbReference type="GO" id="GO:1902201">
    <property type="term" value="P:negative regulation of bacterial-type flagellum-dependent cell motility"/>
    <property type="evidence" value="ECO:0007669"/>
    <property type="project" value="TreeGrafter"/>
</dbReference>
<sequence>MSLSALFIGTYAQVYSYTGILVILIMILVMSVRLFTSRRRKAYLSLTVAVFAFVIQYVLQIALALTPDKPAGWADLFVQTLEVAAFVMINRAIYQLYNSTKSRHHLYFYFTLIVTVVLAAFRINVPRLFAGSPEQIATLEQIGLDLFLLLILFVCYLTIPDRIGQARTYKFGLFVYFIVHLSHLVNLYMMEEPHVFLTLAELYVPLLYYFILFLLLFERIVELMQASYRSSITDGLTGLYNRRFLLGRAAQYIKHGYTVSVLFSDIDNFKKLNDTLGHQAGDEALKEVANIMIEESEDIGIAGRFGGEEMVILVTDSSVDMAKFAEKVRARVESDAGVTVSVGYTKSRKGITAEQLVAQADQAMYAAKTTGKNKVVKYSSNMPAASKHALPAER</sequence>
<reference evidence="3" key="1">
    <citation type="submission" date="2020-09" db="EMBL/GenBank/DDBJ databases">
        <title>A novel bacterium of genus Paenibacillus, isolated from South China Sea.</title>
        <authorList>
            <person name="Huang H."/>
            <person name="Mo K."/>
            <person name="Hu Y."/>
        </authorList>
    </citation>
    <scope>NUCLEOTIDE SEQUENCE</scope>
    <source>
        <strain evidence="3">IB182363</strain>
    </source>
</reference>
<dbReference type="CDD" id="cd01949">
    <property type="entry name" value="GGDEF"/>
    <property type="match status" value="1"/>
</dbReference>
<feature type="transmembrane region" description="Helical" evidence="1">
    <location>
        <begin position="14"/>
        <end position="35"/>
    </location>
</feature>
<dbReference type="GO" id="GO:0043709">
    <property type="term" value="P:cell adhesion involved in single-species biofilm formation"/>
    <property type="evidence" value="ECO:0007669"/>
    <property type="project" value="TreeGrafter"/>
</dbReference>
<dbReference type="Proteomes" id="UP000639396">
    <property type="component" value="Unassembled WGS sequence"/>
</dbReference>
<evidence type="ECO:0000259" key="2">
    <source>
        <dbReference type="PROSITE" id="PS50887"/>
    </source>
</evidence>
<keyword evidence="1" id="KW-0812">Transmembrane</keyword>
<dbReference type="SUPFAM" id="SSF55073">
    <property type="entry name" value="Nucleotide cyclase"/>
    <property type="match status" value="1"/>
</dbReference>
<dbReference type="GO" id="GO:0005886">
    <property type="term" value="C:plasma membrane"/>
    <property type="evidence" value="ECO:0007669"/>
    <property type="project" value="TreeGrafter"/>
</dbReference>
<feature type="transmembrane region" description="Helical" evidence="1">
    <location>
        <begin position="171"/>
        <end position="189"/>
    </location>
</feature>
<dbReference type="InterPro" id="IPR000160">
    <property type="entry name" value="GGDEF_dom"/>
</dbReference>
<feature type="domain" description="GGDEF" evidence="2">
    <location>
        <begin position="257"/>
        <end position="380"/>
    </location>
</feature>
<feature type="transmembrane region" description="Helical" evidence="1">
    <location>
        <begin position="195"/>
        <end position="217"/>
    </location>
</feature>
<gene>
    <name evidence="3" type="ORF">IDH45_25915</name>
</gene>
<dbReference type="SMART" id="SM00267">
    <property type="entry name" value="GGDEF"/>
    <property type="match status" value="1"/>
</dbReference>
<dbReference type="GO" id="GO:0052621">
    <property type="term" value="F:diguanylate cyclase activity"/>
    <property type="evidence" value="ECO:0007669"/>
    <property type="project" value="TreeGrafter"/>
</dbReference>
<keyword evidence="1" id="KW-1133">Transmembrane helix</keyword>
<name>A0A927CCA7_9BACL</name>
<dbReference type="Gene3D" id="3.30.70.270">
    <property type="match status" value="1"/>
</dbReference>
<organism evidence="3 4">
    <name type="scientific">Paenibacillus oceani</name>
    <dbReference type="NCBI Taxonomy" id="2772510"/>
    <lineage>
        <taxon>Bacteria</taxon>
        <taxon>Bacillati</taxon>
        <taxon>Bacillota</taxon>
        <taxon>Bacilli</taxon>
        <taxon>Bacillales</taxon>
        <taxon>Paenibacillaceae</taxon>
        <taxon>Paenibacillus</taxon>
    </lineage>
</organism>
<dbReference type="RefSeq" id="WP_190931043.1">
    <property type="nucleotide sequence ID" value="NZ_JACXJA010000042.1"/>
</dbReference>
<dbReference type="InterPro" id="IPR029787">
    <property type="entry name" value="Nucleotide_cyclase"/>
</dbReference>
<evidence type="ECO:0000256" key="1">
    <source>
        <dbReference type="SAM" id="Phobius"/>
    </source>
</evidence>
<comment type="caution">
    <text evidence="3">The sequence shown here is derived from an EMBL/GenBank/DDBJ whole genome shotgun (WGS) entry which is preliminary data.</text>
</comment>
<proteinExistence type="predicted"/>
<feature type="transmembrane region" description="Helical" evidence="1">
    <location>
        <begin position="106"/>
        <end position="125"/>
    </location>
</feature>
<dbReference type="InterPro" id="IPR050469">
    <property type="entry name" value="Diguanylate_Cyclase"/>
</dbReference>
<dbReference type="InterPro" id="IPR043128">
    <property type="entry name" value="Rev_trsase/Diguanyl_cyclase"/>
</dbReference>
<keyword evidence="4" id="KW-1185">Reference proteome</keyword>
<evidence type="ECO:0000313" key="3">
    <source>
        <dbReference type="EMBL" id="MBD2865423.1"/>
    </source>
</evidence>